<dbReference type="PANTHER" id="PTHR32305:SF15">
    <property type="entry name" value="PROTEIN RHSA-RELATED"/>
    <property type="match status" value="1"/>
</dbReference>
<evidence type="ECO:0000259" key="3">
    <source>
        <dbReference type="Pfam" id="PF13930"/>
    </source>
</evidence>
<dbReference type="NCBIfam" id="TIGR01643">
    <property type="entry name" value="YD_repeat_2x"/>
    <property type="match status" value="15"/>
</dbReference>
<evidence type="ECO:0000313" key="6">
    <source>
        <dbReference type="EMBL" id="MBY8886683.1"/>
    </source>
</evidence>
<dbReference type="Proteomes" id="UP001198565">
    <property type="component" value="Unassembled WGS sequence"/>
</dbReference>
<dbReference type="InterPro" id="IPR006530">
    <property type="entry name" value="YD"/>
</dbReference>
<evidence type="ECO:0000256" key="1">
    <source>
        <dbReference type="ARBA" id="ARBA00022737"/>
    </source>
</evidence>
<dbReference type="EMBL" id="JAINVZ010000011">
    <property type="protein sequence ID" value="MBY8886683.1"/>
    <property type="molecule type" value="Genomic_DNA"/>
</dbReference>
<feature type="region of interest" description="Disordered" evidence="2">
    <location>
        <begin position="52"/>
        <end position="132"/>
    </location>
</feature>
<evidence type="ECO:0000259" key="5">
    <source>
        <dbReference type="Pfam" id="PF25023"/>
    </source>
</evidence>
<sequence>MSDFVSKLVKPTVEFIDHIAAKVPQALAKGHHRISQYVHKAADDFDKAEDDLAGKAGSLDRHEPGAHRDPEDVAGVGSSAASRAASGERSASDAARDAEHTADGEHPGEPGGLRSGADGRGAIPGDEKHCETDPVDVVTGEMLMPAVDVRLPGALELVLERTHLSSYRHGTWFGPTWASTLDQRLQLDADGVVFASADGMLLAYPPPGPDRPVLPVRGPRMPLAWSGVPGDPMRVTDPRTGRTLVFGDPRPAPGVPGGVILRLTGVEDRNDRRIDITWAPDDTPALISHHGGYRIAVDRHPTLPRVTGFRLLDTDGPGTETVLARFGHDDAGDLTEIVNSSGLPVRLAYDDRHRVTAWTDRNGTRYAYAYDEAGRVVRTEGSEGRMAGTFAYEDRTTRFTDSLGATTTYEYNDAHRLVRTTDPLGNVTVREWDEANRATTAITDALGRTTRFTHDAAGDLTAVTHPDGSRAEVAYNAMHLPVAVTDAGGGVWRTEYDERGNRTASVDPTGARAEFVRDAHGCLVAATDPLGARYEVAHDAAGLPVALTDALGRRTTARRDAFGRVVEATDALGQVVRFGWTVEGQVTWCERADGRRETWEHDAEGNVVAHTDSAGHTTAYAASHFDVPSSTTGPDGVTYAFGHDTELRLTDVTNPDGQVWRYAYDARGLLVRESDFSGRVLEYAYDAVGDLVSRTDSAGATITFSRDALGRLVEHRHGDEWTTYAYDAAGNLCRSATAHAEVAREFDALGRVTAETVNGRTMRYAYDALGRPVERRTPSGVVSTWSYDAVGFPREMDLAGNATAFTLDGLGRETARSFGSGVTVEQTWDRTGRLTGQVLSAGGADARRVVQQREFAYRADDLLTEIRELTGASREFGLDRAGRVTAVRARGWTESYAYDALGNLTGATTPLEPAGEAPDAPQEGATTRRFGRTRYTYDARGRVVRAAKRLLDGRTRTRTYTWNALDQLVETVTERGERWRYAYDPWGRRTAKQRLDADGTVLERTEFAWSGSVLAERTGADGATTTWEYKPGTHRPVAQLDRHPGEADTDARFHAIVTDLVGTPTELVTPDGEIAWQRRTTLWGVPVTDPSSETVECPLRFPGQYADDETGWNYNHFRHYDPHTAQYTSQDPLGLGPAPNPSAYVDNPYASADPFGLKASWEPADITWGGRVAYGALDSRRGNRATGVEAVIHKDMLGGHTDAQPDPAGWGDTGAGWDPDKKYNRGHLLGSLLGGSNEDPRNFATMHEFANSPVMRHYELQIQQAVKNGHVVHYKVTPVYASDKDVIPVGLTLEARSSDGFTFKGYSRDTKTRRALRAGEGTNSVTIMNIPKDCSG</sequence>
<dbReference type="Pfam" id="PF05593">
    <property type="entry name" value="RHS_repeat"/>
    <property type="match status" value="6"/>
</dbReference>
<evidence type="ECO:0000256" key="2">
    <source>
        <dbReference type="SAM" id="MobiDB-lite"/>
    </source>
</evidence>
<organism evidence="6 7">
    <name type="scientific">Streptantibioticus parmotrematis</name>
    <dbReference type="NCBI Taxonomy" id="2873249"/>
    <lineage>
        <taxon>Bacteria</taxon>
        <taxon>Bacillati</taxon>
        <taxon>Actinomycetota</taxon>
        <taxon>Actinomycetes</taxon>
        <taxon>Kitasatosporales</taxon>
        <taxon>Streptomycetaceae</taxon>
        <taxon>Streptantibioticus</taxon>
    </lineage>
</organism>
<feature type="domain" description="Teneurin-like YD-shell" evidence="5">
    <location>
        <begin position="661"/>
        <end position="789"/>
    </location>
</feature>
<dbReference type="InterPro" id="IPR056823">
    <property type="entry name" value="TEN-like_YD-shell"/>
</dbReference>
<feature type="domain" description="DUF6531" evidence="4">
    <location>
        <begin position="133"/>
        <end position="204"/>
    </location>
</feature>
<accession>A0ABS7QUU5</accession>
<dbReference type="InterPro" id="IPR044929">
    <property type="entry name" value="DNA/RNA_non-sp_Endonuclease_sf"/>
</dbReference>
<gene>
    <name evidence="6" type="ORF">K7472_17685</name>
</gene>
<keyword evidence="6" id="KW-0255">Endonuclease</keyword>
<dbReference type="InterPro" id="IPR044927">
    <property type="entry name" value="Endonuclea_NS_2"/>
</dbReference>
<dbReference type="PANTHER" id="PTHR32305">
    <property type="match status" value="1"/>
</dbReference>
<comment type="caution">
    <text evidence="6">The sequence shown here is derived from an EMBL/GenBank/DDBJ whole genome shotgun (WGS) entry which is preliminary data.</text>
</comment>
<protein>
    <submittedName>
        <fullName evidence="6">DNA/RNA non-specific endonuclease</fullName>
    </submittedName>
</protein>
<reference evidence="6 7" key="1">
    <citation type="submission" date="2021-08" db="EMBL/GenBank/DDBJ databases">
        <title>Streptomyces sp. PTM05 isolated from lichen.</title>
        <authorList>
            <person name="Somphong A."/>
            <person name="Phongsopitanun W."/>
            <person name="Tanasupawat S."/>
        </authorList>
    </citation>
    <scope>NUCLEOTIDE SEQUENCE [LARGE SCALE GENOMIC DNA]</scope>
    <source>
        <strain evidence="6 7">Ptm05</strain>
    </source>
</reference>
<feature type="compositionally biased region" description="Basic and acidic residues" evidence="2">
    <location>
        <begin position="90"/>
        <end position="108"/>
    </location>
</feature>
<proteinExistence type="predicted"/>
<keyword evidence="6" id="KW-0540">Nuclease</keyword>
<keyword evidence="1" id="KW-0677">Repeat</keyword>
<feature type="domain" description="Type VII secretion system protein EssD-like" evidence="3">
    <location>
        <begin position="1174"/>
        <end position="1297"/>
    </location>
</feature>
<dbReference type="Pfam" id="PF13930">
    <property type="entry name" value="Endonuclea_NS_2"/>
    <property type="match status" value="1"/>
</dbReference>
<dbReference type="InterPro" id="IPR045351">
    <property type="entry name" value="DUF6531"/>
</dbReference>
<name>A0ABS7QUU5_9ACTN</name>
<feature type="compositionally biased region" description="Basic and acidic residues" evidence="2">
    <location>
        <begin position="52"/>
        <end position="71"/>
    </location>
</feature>
<dbReference type="Gene3D" id="3.40.570.10">
    <property type="entry name" value="Extracellular Endonuclease, subunit A"/>
    <property type="match status" value="1"/>
</dbReference>
<dbReference type="InterPro" id="IPR050708">
    <property type="entry name" value="T6SS_VgrG/RHS"/>
</dbReference>
<dbReference type="Pfam" id="PF20148">
    <property type="entry name" value="DUF6531"/>
    <property type="match status" value="1"/>
</dbReference>
<dbReference type="Pfam" id="PF25023">
    <property type="entry name" value="TEN_YD-shell"/>
    <property type="match status" value="1"/>
</dbReference>
<evidence type="ECO:0000313" key="7">
    <source>
        <dbReference type="Proteomes" id="UP001198565"/>
    </source>
</evidence>
<dbReference type="NCBIfam" id="TIGR03696">
    <property type="entry name" value="Rhs_assc_core"/>
    <property type="match status" value="1"/>
</dbReference>
<dbReference type="InterPro" id="IPR022385">
    <property type="entry name" value="Rhs_assc_core"/>
</dbReference>
<keyword evidence="6" id="KW-0378">Hydrolase</keyword>
<dbReference type="RefSeq" id="WP_222979111.1">
    <property type="nucleotide sequence ID" value="NZ_JAINVZ010000011.1"/>
</dbReference>
<feature type="compositionally biased region" description="Low complexity" evidence="2">
    <location>
        <begin position="73"/>
        <end position="89"/>
    </location>
</feature>
<dbReference type="InterPro" id="IPR031325">
    <property type="entry name" value="RHS_repeat"/>
</dbReference>
<evidence type="ECO:0000259" key="4">
    <source>
        <dbReference type="Pfam" id="PF20148"/>
    </source>
</evidence>
<dbReference type="Gene3D" id="2.180.10.10">
    <property type="entry name" value="RHS repeat-associated core"/>
    <property type="match status" value="2"/>
</dbReference>
<keyword evidence="7" id="KW-1185">Reference proteome</keyword>
<dbReference type="GO" id="GO:0004519">
    <property type="term" value="F:endonuclease activity"/>
    <property type="evidence" value="ECO:0007669"/>
    <property type="project" value="UniProtKB-KW"/>
</dbReference>